<feature type="domain" description="YrdC-like" evidence="12">
    <location>
        <begin position="15"/>
        <end position="212"/>
    </location>
</feature>
<keyword evidence="8" id="KW-0547">Nucleotide-binding</keyword>
<keyword evidence="14" id="KW-1185">Reference proteome</keyword>
<dbReference type="PROSITE" id="PS51163">
    <property type="entry name" value="YRDC"/>
    <property type="match status" value="1"/>
</dbReference>
<dbReference type="STRING" id="1851148.SMSP2_00809"/>
<dbReference type="NCBIfam" id="TIGR00057">
    <property type="entry name" value="L-threonylcarbamoyladenylate synthase"/>
    <property type="match status" value="1"/>
</dbReference>
<dbReference type="GO" id="GO:0008033">
    <property type="term" value="P:tRNA processing"/>
    <property type="evidence" value="ECO:0007669"/>
    <property type="project" value="UniProtKB-KW"/>
</dbReference>
<dbReference type="Pfam" id="PF01300">
    <property type="entry name" value="Sua5_yciO_yrdC"/>
    <property type="match status" value="1"/>
</dbReference>
<evidence type="ECO:0000256" key="7">
    <source>
        <dbReference type="ARBA" id="ARBA00022695"/>
    </source>
</evidence>
<dbReference type="RefSeq" id="WP_146682721.1">
    <property type="nucleotide sequence ID" value="NZ_CP019646.1"/>
</dbReference>
<dbReference type="GO" id="GO:0061710">
    <property type="term" value="F:L-threonylcarbamoyladenylate synthase"/>
    <property type="evidence" value="ECO:0007669"/>
    <property type="project" value="UniProtKB-EC"/>
</dbReference>
<dbReference type="SMART" id="SM00226">
    <property type="entry name" value="LMWPc"/>
    <property type="match status" value="1"/>
</dbReference>
<evidence type="ECO:0000256" key="11">
    <source>
        <dbReference type="ARBA" id="ARBA00048366"/>
    </source>
</evidence>
<organism evidence="13 14">
    <name type="scientific">Limihaloglobus sulfuriphilus</name>
    <dbReference type="NCBI Taxonomy" id="1851148"/>
    <lineage>
        <taxon>Bacteria</taxon>
        <taxon>Pseudomonadati</taxon>
        <taxon>Planctomycetota</taxon>
        <taxon>Phycisphaerae</taxon>
        <taxon>Sedimentisphaerales</taxon>
        <taxon>Sedimentisphaeraceae</taxon>
        <taxon>Limihaloglobus</taxon>
    </lineage>
</organism>
<evidence type="ECO:0000256" key="5">
    <source>
        <dbReference type="ARBA" id="ARBA00022679"/>
    </source>
</evidence>
<dbReference type="GO" id="GO:0000049">
    <property type="term" value="F:tRNA binding"/>
    <property type="evidence" value="ECO:0007669"/>
    <property type="project" value="TreeGrafter"/>
</dbReference>
<dbReference type="PANTHER" id="PTHR17490">
    <property type="entry name" value="SUA5"/>
    <property type="match status" value="1"/>
</dbReference>
<dbReference type="GO" id="GO:0005737">
    <property type="term" value="C:cytoplasm"/>
    <property type="evidence" value="ECO:0007669"/>
    <property type="project" value="UniProtKB-SubCell"/>
</dbReference>
<dbReference type="SUPFAM" id="SSF52788">
    <property type="entry name" value="Phosphotyrosine protein phosphatases I"/>
    <property type="match status" value="1"/>
</dbReference>
<dbReference type="GO" id="GO:0006450">
    <property type="term" value="P:regulation of translational fidelity"/>
    <property type="evidence" value="ECO:0007669"/>
    <property type="project" value="TreeGrafter"/>
</dbReference>
<dbReference type="Gene3D" id="3.40.50.2300">
    <property type="match status" value="1"/>
</dbReference>
<evidence type="ECO:0000256" key="8">
    <source>
        <dbReference type="ARBA" id="ARBA00022741"/>
    </source>
</evidence>
<evidence type="ECO:0000313" key="14">
    <source>
        <dbReference type="Proteomes" id="UP000188181"/>
    </source>
</evidence>
<dbReference type="InterPro" id="IPR023485">
    <property type="entry name" value="Ptyr_pPase"/>
</dbReference>
<dbReference type="InterPro" id="IPR006070">
    <property type="entry name" value="Sua5-like_dom"/>
</dbReference>
<dbReference type="PANTHER" id="PTHR17490:SF16">
    <property type="entry name" value="THREONYLCARBAMOYL-AMP SYNTHASE"/>
    <property type="match status" value="1"/>
</dbReference>
<evidence type="ECO:0000256" key="1">
    <source>
        <dbReference type="ARBA" id="ARBA00004496"/>
    </source>
</evidence>
<dbReference type="InterPro" id="IPR017945">
    <property type="entry name" value="DHBP_synth_RibB-like_a/b_dom"/>
</dbReference>
<evidence type="ECO:0000259" key="12">
    <source>
        <dbReference type="PROSITE" id="PS51163"/>
    </source>
</evidence>
<evidence type="ECO:0000256" key="6">
    <source>
        <dbReference type="ARBA" id="ARBA00022694"/>
    </source>
</evidence>
<comment type="similarity">
    <text evidence="2">Belongs to the SUA5 family.</text>
</comment>
<dbReference type="InterPro" id="IPR050156">
    <property type="entry name" value="TC-AMP_synthase_SUA5"/>
</dbReference>
<dbReference type="EC" id="2.7.7.87" evidence="3"/>
<dbReference type="AlphaFoldDB" id="A0A1Q2MCR0"/>
<keyword evidence="9" id="KW-0067">ATP-binding</keyword>
<proteinExistence type="inferred from homology"/>
<evidence type="ECO:0000313" key="13">
    <source>
        <dbReference type="EMBL" id="AQQ70460.1"/>
    </source>
</evidence>
<keyword evidence="4" id="KW-0963">Cytoplasm</keyword>
<keyword evidence="6" id="KW-0819">tRNA processing</keyword>
<dbReference type="GO" id="GO:0003725">
    <property type="term" value="F:double-stranded RNA binding"/>
    <property type="evidence" value="ECO:0007669"/>
    <property type="project" value="InterPro"/>
</dbReference>
<dbReference type="Gene3D" id="3.90.870.10">
    <property type="entry name" value="DHBP synthase"/>
    <property type="match status" value="1"/>
</dbReference>
<dbReference type="Pfam" id="PF01451">
    <property type="entry name" value="LMWPc"/>
    <property type="match status" value="1"/>
</dbReference>
<dbReference type="SUPFAM" id="SSF55821">
    <property type="entry name" value="YrdC/RibB"/>
    <property type="match status" value="1"/>
</dbReference>
<dbReference type="GO" id="GO:0016787">
    <property type="term" value="F:hydrolase activity"/>
    <property type="evidence" value="ECO:0007669"/>
    <property type="project" value="UniProtKB-KW"/>
</dbReference>
<reference evidence="14" key="1">
    <citation type="submission" date="2017-02" db="EMBL/GenBank/DDBJ databases">
        <title>Comparative genomics and description of representatives of a novel lineage of planctomycetes thriving in anoxic sediments.</title>
        <authorList>
            <person name="Spring S."/>
            <person name="Bunk B."/>
            <person name="Sproer C."/>
        </authorList>
    </citation>
    <scope>NUCLEOTIDE SEQUENCE [LARGE SCALE GENOMIC DNA]</scope>
    <source>
        <strain evidence="14">SM-Chi-D1</strain>
    </source>
</reference>
<comment type="subcellular location">
    <subcellularLocation>
        <location evidence="1">Cytoplasm</location>
    </subcellularLocation>
</comment>
<evidence type="ECO:0000256" key="3">
    <source>
        <dbReference type="ARBA" id="ARBA00012584"/>
    </source>
</evidence>
<name>A0A1Q2MCR0_9BACT</name>
<keyword evidence="5" id="KW-0808">Transferase</keyword>
<protein>
    <recommendedName>
        <fullName evidence="10">L-threonylcarbamoyladenylate synthase</fullName>
        <ecNumber evidence="3">2.7.7.87</ecNumber>
    </recommendedName>
    <alternativeName>
        <fullName evidence="10">L-threonylcarbamoyladenylate synthase</fullName>
    </alternativeName>
</protein>
<dbReference type="GO" id="GO:0005524">
    <property type="term" value="F:ATP binding"/>
    <property type="evidence" value="ECO:0007669"/>
    <property type="project" value="UniProtKB-KW"/>
</dbReference>
<evidence type="ECO:0000256" key="4">
    <source>
        <dbReference type="ARBA" id="ARBA00022490"/>
    </source>
</evidence>
<keyword evidence="13" id="KW-0378">Hydrolase</keyword>
<evidence type="ECO:0000256" key="10">
    <source>
        <dbReference type="ARBA" id="ARBA00029774"/>
    </source>
</evidence>
<keyword evidence="7" id="KW-0548">Nucleotidyltransferase</keyword>
<comment type="catalytic activity">
    <reaction evidence="11">
        <text>L-threonine + hydrogencarbonate + ATP = L-threonylcarbamoyladenylate + diphosphate + H2O</text>
        <dbReference type="Rhea" id="RHEA:36407"/>
        <dbReference type="ChEBI" id="CHEBI:15377"/>
        <dbReference type="ChEBI" id="CHEBI:17544"/>
        <dbReference type="ChEBI" id="CHEBI:30616"/>
        <dbReference type="ChEBI" id="CHEBI:33019"/>
        <dbReference type="ChEBI" id="CHEBI:57926"/>
        <dbReference type="ChEBI" id="CHEBI:73682"/>
        <dbReference type="EC" id="2.7.7.87"/>
    </reaction>
</comment>
<gene>
    <name evidence="13" type="primary">ywlE</name>
    <name evidence="13" type="ORF">SMSP2_00809</name>
</gene>
<evidence type="ECO:0000256" key="9">
    <source>
        <dbReference type="ARBA" id="ARBA00022840"/>
    </source>
</evidence>
<dbReference type="EMBL" id="CP019646">
    <property type="protein sequence ID" value="AQQ70460.1"/>
    <property type="molecule type" value="Genomic_DNA"/>
</dbReference>
<sequence>MDTQLLKMTGRPEDDDTLEHAAELLDSGQLIAVPTETVYGIAASVTAGGIDNLELLKNDRDANKHYSIHLTGPSSIREFVPKINLRSYKLIYNILPGPVTLIFDVDDDHIEERRRSLGSKAVDTLYKNNTVGVRCPHNSTTSRLLAYTETPIIATSANPTDSEPATSAEEVMEYFNGKIAAVIDAGACRYKVSSTVVKLTDFVPSILREGSITREEIIRKSRLHVMFVCSGNTCRSPMAAGFCRKILAGKIGCDVDQLLDFGYKISSGGVMAPVAQPASPGCVAVCSEAGVDLSRHETTGLTESDIMKCDLIYVMTARDRQRITDFYPAISPKCRLLSEKQNIEDPIGGEMSEYRHCATQIIRALEKRIVELEL</sequence>
<dbReference type="KEGG" id="pbas:SMSP2_00809"/>
<dbReference type="Proteomes" id="UP000188181">
    <property type="component" value="Chromosome"/>
</dbReference>
<accession>A0A1Q2MCR0</accession>
<dbReference type="OrthoDB" id="9784339at2"/>
<evidence type="ECO:0000256" key="2">
    <source>
        <dbReference type="ARBA" id="ARBA00007663"/>
    </source>
</evidence>
<dbReference type="InterPro" id="IPR036196">
    <property type="entry name" value="Ptyr_pPase_sf"/>
</dbReference>